<dbReference type="RefSeq" id="WP_121209970.1">
    <property type="nucleotide sequence ID" value="NZ_RBIM01000001.1"/>
</dbReference>
<dbReference type="InterPro" id="IPR003779">
    <property type="entry name" value="CMD-like"/>
</dbReference>
<keyword evidence="2" id="KW-0575">Peroxidase</keyword>
<reference evidence="2 3" key="1">
    <citation type="submission" date="2018-10" db="EMBL/GenBank/DDBJ databases">
        <title>Genomic Encyclopedia of Type Strains, Phase IV (KMG-IV): sequencing the most valuable type-strain genomes for metagenomic binning, comparative biology and taxonomic classification.</title>
        <authorList>
            <person name="Goeker M."/>
        </authorList>
    </citation>
    <scope>NUCLEOTIDE SEQUENCE [LARGE SCALE GENOMIC DNA]</scope>
    <source>
        <strain evidence="2 3">DSM 4734</strain>
    </source>
</reference>
<dbReference type="InterPro" id="IPR004675">
    <property type="entry name" value="AhpD_core"/>
</dbReference>
<evidence type="ECO:0000259" key="1">
    <source>
        <dbReference type="Pfam" id="PF02627"/>
    </source>
</evidence>
<dbReference type="SUPFAM" id="SSF69118">
    <property type="entry name" value="AhpD-like"/>
    <property type="match status" value="1"/>
</dbReference>
<organism evidence="2 3">
    <name type="scientific">Maricaulis maris</name>
    <dbReference type="NCBI Taxonomy" id="74318"/>
    <lineage>
        <taxon>Bacteria</taxon>
        <taxon>Pseudomonadati</taxon>
        <taxon>Pseudomonadota</taxon>
        <taxon>Alphaproteobacteria</taxon>
        <taxon>Maricaulales</taxon>
        <taxon>Maricaulaceae</taxon>
        <taxon>Maricaulis</taxon>
    </lineage>
</organism>
<feature type="domain" description="Carboxymuconolactone decarboxylase-like" evidence="1">
    <location>
        <begin position="51"/>
        <end position="122"/>
    </location>
</feature>
<protein>
    <submittedName>
        <fullName evidence="2">Putative peroxidase-related enzyme</fullName>
    </submittedName>
</protein>
<accession>A0A495DMM4</accession>
<sequence length="181" mass="19088">MPHIPPFDPAQATGERKELMDAVRSQFGAVINMFGTVAHSPAALKSMLGSFGALGSGRIGARLGEQIAVAIANRNGCEYCLSAHTVLGKNAGLTASQMDEARKGHGEDSRSQAAIDFALAVVNERGHVDPSALAKLRAAGFDDEEIVEIVAHIALNLFTNYVNVVFDVDVDFPSVKPVSAN</sequence>
<dbReference type="OrthoDB" id="9801997at2"/>
<dbReference type="PANTHER" id="PTHR35446">
    <property type="entry name" value="SI:CH211-175M2.5"/>
    <property type="match status" value="1"/>
</dbReference>
<evidence type="ECO:0000313" key="3">
    <source>
        <dbReference type="Proteomes" id="UP000273675"/>
    </source>
</evidence>
<evidence type="ECO:0000313" key="2">
    <source>
        <dbReference type="EMBL" id="RKR04173.1"/>
    </source>
</evidence>
<dbReference type="NCBIfam" id="TIGR00778">
    <property type="entry name" value="ahpD_dom"/>
    <property type="match status" value="1"/>
</dbReference>
<dbReference type="GO" id="GO:0051920">
    <property type="term" value="F:peroxiredoxin activity"/>
    <property type="evidence" value="ECO:0007669"/>
    <property type="project" value="InterPro"/>
</dbReference>
<dbReference type="Gene3D" id="1.20.1290.10">
    <property type="entry name" value="AhpD-like"/>
    <property type="match status" value="1"/>
</dbReference>
<dbReference type="Pfam" id="PF02627">
    <property type="entry name" value="CMD"/>
    <property type="match status" value="1"/>
</dbReference>
<gene>
    <name evidence="2" type="ORF">C7435_0617</name>
</gene>
<name>A0A495DMM4_9PROT</name>
<dbReference type="EMBL" id="RBIM01000001">
    <property type="protein sequence ID" value="RKR04173.1"/>
    <property type="molecule type" value="Genomic_DNA"/>
</dbReference>
<comment type="caution">
    <text evidence="2">The sequence shown here is derived from an EMBL/GenBank/DDBJ whole genome shotgun (WGS) entry which is preliminary data.</text>
</comment>
<keyword evidence="2" id="KW-0560">Oxidoreductase</keyword>
<dbReference type="AlphaFoldDB" id="A0A495DMM4"/>
<dbReference type="PANTHER" id="PTHR35446:SF3">
    <property type="entry name" value="CMD DOMAIN-CONTAINING PROTEIN"/>
    <property type="match status" value="1"/>
</dbReference>
<proteinExistence type="predicted"/>
<dbReference type="InterPro" id="IPR029032">
    <property type="entry name" value="AhpD-like"/>
</dbReference>
<dbReference type="Proteomes" id="UP000273675">
    <property type="component" value="Unassembled WGS sequence"/>
</dbReference>